<dbReference type="InterPro" id="IPR026906">
    <property type="entry name" value="LRR_5"/>
</dbReference>
<dbReference type="Gene3D" id="3.80.10.10">
    <property type="entry name" value="Ribonuclease Inhibitor"/>
    <property type="match status" value="1"/>
</dbReference>
<dbReference type="EMBL" id="FOKQ01000004">
    <property type="protein sequence ID" value="SFB86244.1"/>
    <property type="molecule type" value="Genomic_DNA"/>
</dbReference>
<dbReference type="Proteomes" id="UP000182192">
    <property type="component" value="Unassembled WGS sequence"/>
</dbReference>
<dbReference type="RefSeq" id="WP_074960066.1">
    <property type="nucleotide sequence ID" value="NZ_FOKQ01000004.1"/>
</dbReference>
<dbReference type="Pfam" id="PF13306">
    <property type="entry name" value="LRR_5"/>
    <property type="match status" value="1"/>
</dbReference>
<evidence type="ECO:0000256" key="1">
    <source>
        <dbReference type="SAM" id="Phobius"/>
    </source>
</evidence>
<dbReference type="PANTHER" id="PTHR45661">
    <property type="entry name" value="SURFACE ANTIGEN"/>
    <property type="match status" value="1"/>
</dbReference>
<dbReference type="InterPro" id="IPR032675">
    <property type="entry name" value="LRR_dom_sf"/>
</dbReference>
<feature type="transmembrane region" description="Helical" evidence="1">
    <location>
        <begin position="20"/>
        <end position="41"/>
    </location>
</feature>
<keyword evidence="1" id="KW-0812">Transmembrane</keyword>
<reference evidence="2 3" key="1">
    <citation type="submission" date="2016-10" db="EMBL/GenBank/DDBJ databases">
        <authorList>
            <person name="de Groot N.N."/>
        </authorList>
    </citation>
    <scope>NUCLEOTIDE SEQUENCE [LARGE SCALE GENOMIC DNA]</scope>
    <source>
        <strain evidence="2 3">AR67</strain>
    </source>
</reference>
<evidence type="ECO:0000313" key="2">
    <source>
        <dbReference type="EMBL" id="SFB86244.1"/>
    </source>
</evidence>
<dbReference type="InterPro" id="IPR053139">
    <property type="entry name" value="Surface_bspA-like"/>
</dbReference>
<dbReference type="SUPFAM" id="SSF52058">
    <property type="entry name" value="L domain-like"/>
    <property type="match status" value="1"/>
</dbReference>
<protein>
    <submittedName>
        <fullName evidence="2">Leucine rich repeat-containing protein</fullName>
    </submittedName>
</protein>
<sequence>MTLNEAGQKAVARPKKKIRYIVAAILLLLIAVYAIFGAVFWKIGMPAFMFGYEKNDNGGITITDYLGPYLYVHIPDKIDGVEVTEIGYHAFSDKKPVDFPAKRTGLKSHLRFSFNDNIREVIIPDSVEKIGAFAFDDCENLTNVNMPSSLREIELDAFSDTKIKELELPEGMTKIDYHAFAFLIYLEKITLPDSIEEIDRAAFDTCRNLKEINVPAGLKRVGEYAFYGTGLSDEQIQAFYDKAEDVI</sequence>
<evidence type="ECO:0000313" key="3">
    <source>
        <dbReference type="Proteomes" id="UP000182192"/>
    </source>
</evidence>
<gene>
    <name evidence="2" type="ORF">SAMN02910406_00688</name>
</gene>
<dbReference type="AlphaFoldDB" id="A0A1I1EGE8"/>
<name>A0A1I1EGE8_RUMAL</name>
<proteinExistence type="predicted"/>
<keyword evidence="1" id="KW-1133">Transmembrane helix</keyword>
<keyword evidence="1" id="KW-0472">Membrane</keyword>
<accession>A0A1I1EGE8</accession>
<organism evidence="2 3">
    <name type="scientific">Ruminococcus albus</name>
    <dbReference type="NCBI Taxonomy" id="1264"/>
    <lineage>
        <taxon>Bacteria</taxon>
        <taxon>Bacillati</taxon>
        <taxon>Bacillota</taxon>
        <taxon>Clostridia</taxon>
        <taxon>Eubacteriales</taxon>
        <taxon>Oscillospiraceae</taxon>
        <taxon>Ruminococcus</taxon>
    </lineage>
</organism>
<dbReference type="PANTHER" id="PTHR45661:SF3">
    <property type="entry name" value="IG-LIKE DOMAIN-CONTAINING PROTEIN"/>
    <property type="match status" value="1"/>
</dbReference>